<dbReference type="Proteomes" id="UP000053647">
    <property type="component" value="Unassembled WGS sequence"/>
</dbReference>
<feature type="region of interest" description="Disordered" evidence="1">
    <location>
        <begin position="314"/>
        <end position="336"/>
    </location>
</feature>
<reference evidence="2 3" key="1">
    <citation type="submission" date="2014-06" db="EMBL/GenBank/DDBJ databases">
        <authorList>
            <consortium name="DOE Joint Genome Institute"/>
            <person name="Kuo A."/>
            <person name="Kohler A."/>
            <person name="Nagy L.G."/>
            <person name="Floudas D."/>
            <person name="Copeland A."/>
            <person name="Barry K.W."/>
            <person name="Cichocki N."/>
            <person name="Veneault-Fourrey C."/>
            <person name="LaButti K."/>
            <person name="Lindquist E.A."/>
            <person name="Lipzen A."/>
            <person name="Lundell T."/>
            <person name="Morin E."/>
            <person name="Murat C."/>
            <person name="Sun H."/>
            <person name="Tunlid A."/>
            <person name="Henrissat B."/>
            <person name="Grigoriev I.V."/>
            <person name="Hibbett D.S."/>
            <person name="Martin F."/>
            <person name="Nordberg H.P."/>
            <person name="Cantor M.N."/>
            <person name="Hua S.X."/>
        </authorList>
    </citation>
    <scope>NUCLEOTIDE SEQUENCE [LARGE SCALE GENOMIC DNA]</scope>
    <source>
        <strain evidence="2 3">ATCC 200175</strain>
    </source>
</reference>
<keyword evidence="3" id="KW-1185">Reference proteome</keyword>
<dbReference type="EMBL" id="KN819380">
    <property type="protein sequence ID" value="KIJ11418.1"/>
    <property type="molecule type" value="Genomic_DNA"/>
</dbReference>
<evidence type="ECO:0000313" key="2">
    <source>
        <dbReference type="EMBL" id="KIJ11418.1"/>
    </source>
</evidence>
<proteinExistence type="predicted"/>
<evidence type="ECO:0000256" key="1">
    <source>
        <dbReference type="SAM" id="MobiDB-lite"/>
    </source>
</evidence>
<dbReference type="HOGENOM" id="CLU_071881_0_0_1"/>
<gene>
    <name evidence="2" type="ORF">PAXINDRAFT_84540</name>
</gene>
<dbReference type="OrthoDB" id="3211402at2759"/>
<protein>
    <submittedName>
        <fullName evidence="2">Uncharacterized protein</fullName>
    </submittedName>
</protein>
<organism evidence="2 3">
    <name type="scientific">Paxillus involutus ATCC 200175</name>
    <dbReference type="NCBI Taxonomy" id="664439"/>
    <lineage>
        <taxon>Eukaryota</taxon>
        <taxon>Fungi</taxon>
        <taxon>Dikarya</taxon>
        <taxon>Basidiomycota</taxon>
        <taxon>Agaricomycotina</taxon>
        <taxon>Agaricomycetes</taxon>
        <taxon>Agaricomycetidae</taxon>
        <taxon>Boletales</taxon>
        <taxon>Paxilineae</taxon>
        <taxon>Paxillaceae</taxon>
        <taxon>Paxillus</taxon>
    </lineage>
</organism>
<feature type="region of interest" description="Disordered" evidence="1">
    <location>
        <begin position="210"/>
        <end position="231"/>
    </location>
</feature>
<reference evidence="3" key="2">
    <citation type="submission" date="2015-01" db="EMBL/GenBank/DDBJ databases">
        <title>Evolutionary Origins and Diversification of the Mycorrhizal Mutualists.</title>
        <authorList>
            <consortium name="DOE Joint Genome Institute"/>
            <consortium name="Mycorrhizal Genomics Consortium"/>
            <person name="Kohler A."/>
            <person name="Kuo A."/>
            <person name="Nagy L.G."/>
            <person name="Floudas D."/>
            <person name="Copeland A."/>
            <person name="Barry K.W."/>
            <person name="Cichocki N."/>
            <person name="Veneault-Fourrey C."/>
            <person name="LaButti K."/>
            <person name="Lindquist E.A."/>
            <person name="Lipzen A."/>
            <person name="Lundell T."/>
            <person name="Morin E."/>
            <person name="Murat C."/>
            <person name="Riley R."/>
            <person name="Ohm R."/>
            <person name="Sun H."/>
            <person name="Tunlid A."/>
            <person name="Henrissat B."/>
            <person name="Grigoriev I.V."/>
            <person name="Hibbett D.S."/>
            <person name="Martin F."/>
        </authorList>
    </citation>
    <scope>NUCLEOTIDE SEQUENCE [LARGE SCALE GENOMIC DNA]</scope>
    <source>
        <strain evidence="3">ATCC 200175</strain>
    </source>
</reference>
<name>A0A0C9TL79_PAXIN</name>
<accession>A0A0C9TL79</accession>
<sequence>MPLKKTKAPLPPIAWDANDHGLIWQLIVEITKPQNLKVLCGKLTKHENTSGKTKASVFRQIGSVLLPELHGIDPTATGDRIKGKYEGLTVTGEGIGPDSEDGADETCRCFIEAAGPNESTPEEVRNIWDDIVSQFPFFPDLHCILATKPNKNPIVVTTGVGPSGKRMLIMQPLTNRADNEASEGSDEVEFTNSQIQEIQTLQDALTMVQQSAVEKENVPPLPPSQSQPDPSIPLCTAPRSLTMSQDSVLKAKERIQKVPKKCTIEDTLIDIHKSNTDAINAHAREELIVKKCQLLLEEFKAGVWDREEYREELRKLEGGEPPAKRSRQYSPDWDLD</sequence>
<evidence type="ECO:0000313" key="3">
    <source>
        <dbReference type="Proteomes" id="UP000053647"/>
    </source>
</evidence>
<dbReference type="AlphaFoldDB" id="A0A0C9TL79"/>